<proteinExistence type="predicted"/>
<evidence type="ECO:0000313" key="3">
    <source>
        <dbReference type="Proteomes" id="UP001219605"/>
    </source>
</evidence>
<name>A0ABY7ZWL1_9ACTN</name>
<organism evidence="2 3">
    <name type="scientific">Micromonospora cathayae</name>
    <dbReference type="NCBI Taxonomy" id="3028804"/>
    <lineage>
        <taxon>Bacteria</taxon>
        <taxon>Bacillati</taxon>
        <taxon>Actinomycetota</taxon>
        <taxon>Actinomycetes</taxon>
        <taxon>Micromonosporales</taxon>
        <taxon>Micromonosporaceae</taxon>
        <taxon>Micromonospora</taxon>
    </lineage>
</organism>
<protein>
    <submittedName>
        <fullName evidence="2">Uncharacterized protein</fullName>
    </submittedName>
</protein>
<gene>
    <name evidence="2" type="ORF">PVK37_12785</name>
</gene>
<feature type="region of interest" description="Disordered" evidence="1">
    <location>
        <begin position="49"/>
        <end position="69"/>
    </location>
</feature>
<reference evidence="2 3" key="1">
    <citation type="submission" date="2023-02" db="EMBL/GenBank/DDBJ databases">
        <authorList>
            <person name="Mo P."/>
        </authorList>
    </citation>
    <scope>NUCLEOTIDE SEQUENCE [LARGE SCALE GENOMIC DNA]</scope>
    <source>
        <strain evidence="2 3">HUAS 3</strain>
    </source>
</reference>
<accession>A0ABY7ZWL1</accession>
<dbReference type="RefSeq" id="WP_275034131.1">
    <property type="nucleotide sequence ID" value="NZ_CP118615.1"/>
</dbReference>
<sequence>MLGEGITAADIRGGLQEWSAKALHPSTLPSVVNEVMNRPPGRHLAAVNGHRHQAYRDPQDPATAYTQGL</sequence>
<keyword evidence="3" id="KW-1185">Reference proteome</keyword>
<dbReference type="Proteomes" id="UP001219605">
    <property type="component" value="Chromosome"/>
</dbReference>
<evidence type="ECO:0000256" key="1">
    <source>
        <dbReference type="SAM" id="MobiDB-lite"/>
    </source>
</evidence>
<dbReference type="EMBL" id="CP118615">
    <property type="protein sequence ID" value="WDZ87211.1"/>
    <property type="molecule type" value="Genomic_DNA"/>
</dbReference>
<evidence type="ECO:0000313" key="2">
    <source>
        <dbReference type="EMBL" id="WDZ87211.1"/>
    </source>
</evidence>